<dbReference type="EMBL" id="SLWS01000009">
    <property type="protein sequence ID" value="TCO54052.1"/>
    <property type="molecule type" value="Genomic_DNA"/>
</dbReference>
<evidence type="ECO:0000313" key="2">
    <source>
        <dbReference type="EMBL" id="TCO54052.1"/>
    </source>
</evidence>
<dbReference type="SUPFAM" id="SSF53335">
    <property type="entry name" value="S-adenosyl-L-methionine-dependent methyltransferases"/>
    <property type="match status" value="1"/>
</dbReference>
<dbReference type="PANTHER" id="PTHR44068:SF11">
    <property type="entry name" value="GERANYL DIPHOSPHATE 2-C-METHYLTRANSFERASE"/>
    <property type="match status" value="1"/>
</dbReference>
<name>A0A4R2J8K2_9PSEU</name>
<keyword evidence="2" id="KW-0830">Ubiquinone</keyword>
<keyword evidence="2" id="KW-0808">Transferase</keyword>
<organism evidence="2 3">
    <name type="scientific">Actinocrispum wychmicini</name>
    <dbReference type="NCBI Taxonomy" id="1213861"/>
    <lineage>
        <taxon>Bacteria</taxon>
        <taxon>Bacillati</taxon>
        <taxon>Actinomycetota</taxon>
        <taxon>Actinomycetes</taxon>
        <taxon>Pseudonocardiales</taxon>
        <taxon>Pseudonocardiaceae</taxon>
        <taxon>Actinocrispum</taxon>
    </lineage>
</organism>
<dbReference type="RefSeq" id="WP_132123059.1">
    <property type="nucleotide sequence ID" value="NZ_SLWS01000009.1"/>
</dbReference>
<reference evidence="2 3" key="1">
    <citation type="submission" date="2019-03" db="EMBL/GenBank/DDBJ databases">
        <title>Genomic Encyclopedia of Type Strains, Phase IV (KMG-IV): sequencing the most valuable type-strain genomes for metagenomic binning, comparative biology and taxonomic classification.</title>
        <authorList>
            <person name="Goeker M."/>
        </authorList>
    </citation>
    <scope>NUCLEOTIDE SEQUENCE [LARGE SCALE GENOMIC DNA]</scope>
    <source>
        <strain evidence="2 3">DSM 45934</strain>
    </source>
</reference>
<keyword evidence="3" id="KW-1185">Reference proteome</keyword>
<dbReference type="Pfam" id="PF13847">
    <property type="entry name" value="Methyltransf_31"/>
    <property type="match status" value="1"/>
</dbReference>
<comment type="caution">
    <text evidence="2">The sequence shown here is derived from an EMBL/GenBank/DDBJ whole genome shotgun (WGS) entry which is preliminary data.</text>
</comment>
<evidence type="ECO:0000259" key="1">
    <source>
        <dbReference type="Pfam" id="PF13847"/>
    </source>
</evidence>
<sequence length="289" mass="31836">MTTTDAVGEYTPNPQDVGIAYDQFADLHSLIASDVSLHMSMFTLPGERRPATTLLELANLTQEKTIAYHINTLGLKANEHLLDIGCRSGVPAIRFAQQTGAQVTGIDVSNSQIAKAVELAKEGGVADRTAFSYGDAMAMEFADESFDAALSLEVFCHLSDRQKGYDEAFRVLRPGSQFLVSDFVLRGTPSAEQMSAYQQTWHTVYPTTPAKIMELAANAGFELTKVEDMTQNVAFIGELMGHLYARNKDQIVEAYGAELVAGFDPVMPLIRDFFHDHLGSYLFLLRKPR</sequence>
<keyword evidence="2" id="KW-0489">Methyltransferase</keyword>
<dbReference type="OrthoDB" id="9769602at2"/>
<accession>A0A4R2J8K2</accession>
<dbReference type="InterPro" id="IPR025714">
    <property type="entry name" value="Methyltranfer_dom"/>
</dbReference>
<dbReference type="PANTHER" id="PTHR44068">
    <property type="entry name" value="ZGC:194242"/>
    <property type="match status" value="1"/>
</dbReference>
<dbReference type="GO" id="GO:0032259">
    <property type="term" value="P:methylation"/>
    <property type="evidence" value="ECO:0007669"/>
    <property type="project" value="UniProtKB-KW"/>
</dbReference>
<dbReference type="InterPro" id="IPR050447">
    <property type="entry name" value="Erg6_SMT_methyltransf"/>
</dbReference>
<dbReference type="InterPro" id="IPR029063">
    <property type="entry name" value="SAM-dependent_MTases_sf"/>
</dbReference>
<gene>
    <name evidence="2" type="ORF">EV192_10932</name>
</gene>
<dbReference type="Gene3D" id="3.40.50.150">
    <property type="entry name" value="Vaccinia Virus protein VP39"/>
    <property type="match status" value="1"/>
</dbReference>
<protein>
    <submittedName>
        <fullName evidence="2">Ubiquinone/menaquinone biosynthesis C-methylase UbiE</fullName>
    </submittedName>
</protein>
<dbReference type="Proteomes" id="UP000295680">
    <property type="component" value="Unassembled WGS sequence"/>
</dbReference>
<dbReference type="GO" id="GO:0008168">
    <property type="term" value="F:methyltransferase activity"/>
    <property type="evidence" value="ECO:0007669"/>
    <property type="project" value="UniProtKB-KW"/>
</dbReference>
<evidence type="ECO:0000313" key="3">
    <source>
        <dbReference type="Proteomes" id="UP000295680"/>
    </source>
</evidence>
<dbReference type="CDD" id="cd02440">
    <property type="entry name" value="AdoMet_MTases"/>
    <property type="match status" value="1"/>
</dbReference>
<proteinExistence type="predicted"/>
<feature type="domain" description="Methyltransferase" evidence="1">
    <location>
        <begin position="76"/>
        <end position="202"/>
    </location>
</feature>
<dbReference type="AlphaFoldDB" id="A0A4R2J8K2"/>